<dbReference type="Proteomes" id="UP001149140">
    <property type="component" value="Unassembled WGS sequence"/>
</dbReference>
<name>A0A9X3S8G3_9ACTN</name>
<protein>
    <submittedName>
        <fullName evidence="2">Suppressor of fused domain protein</fullName>
    </submittedName>
</protein>
<sequence length="238" mass="26723">MSTERSKSGVRMLRHTQQEPAELVSGDQALINAISDHIEHHFGPVPTVFHEIVSPHAHIDLHVVVPTKERPAITVVTSGMSERPMANGKYAELMLILPPSWPTMDDPAFQTDEGYWPYRLLKELARLPHEFGTSIGLGDTVPHGDPPSPYARNTKLCGALIAPMVLPNEEGAEQIVHDGREIDLLAVWPLHKDEMQVKLDDGLDRLFDLLDEARITEILEPDRPSVVPKRRRGLFRRP</sequence>
<comment type="caution">
    <text evidence="2">The sequence shown here is derived from an EMBL/GenBank/DDBJ whole genome shotgun (WGS) entry which is preliminary data.</text>
</comment>
<keyword evidence="3" id="KW-1185">Reference proteome</keyword>
<dbReference type="EMBL" id="JAPDOD010000082">
    <property type="protein sequence ID" value="MDA0166966.1"/>
    <property type="molecule type" value="Genomic_DNA"/>
</dbReference>
<dbReference type="RefSeq" id="WP_270046219.1">
    <property type="nucleotide sequence ID" value="NZ_JAPDOD010000082.1"/>
</dbReference>
<feature type="domain" description="Suppressor of fused-like" evidence="1">
    <location>
        <begin position="57"/>
        <end position="224"/>
    </location>
</feature>
<accession>A0A9X3S8G3</accession>
<organism evidence="2 3">
    <name type="scientific">Solirubrobacter ginsenosidimutans</name>
    <dbReference type="NCBI Taxonomy" id="490573"/>
    <lineage>
        <taxon>Bacteria</taxon>
        <taxon>Bacillati</taxon>
        <taxon>Actinomycetota</taxon>
        <taxon>Thermoleophilia</taxon>
        <taxon>Solirubrobacterales</taxon>
        <taxon>Solirubrobacteraceae</taxon>
        <taxon>Solirubrobacter</taxon>
    </lineage>
</organism>
<dbReference type="Pfam" id="PF05076">
    <property type="entry name" value="SUFU"/>
    <property type="match status" value="1"/>
</dbReference>
<reference evidence="2" key="1">
    <citation type="submission" date="2022-10" db="EMBL/GenBank/DDBJ databases">
        <title>The WGS of Solirubrobacter ginsenosidimutans DSM 21036.</title>
        <authorList>
            <person name="Jiang Z."/>
        </authorList>
    </citation>
    <scope>NUCLEOTIDE SEQUENCE</scope>
    <source>
        <strain evidence="2">DSM 21036</strain>
    </source>
</reference>
<evidence type="ECO:0000259" key="1">
    <source>
        <dbReference type="Pfam" id="PF05076"/>
    </source>
</evidence>
<proteinExistence type="predicted"/>
<evidence type="ECO:0000313" key="3">
    <source>
        <dbReference type="Proteomes" id="UP001149140"/>
    </source>
</evidence>
<evidence type="ECO:0000313" key="2">
    <source>
        <dbReference type="EMBL" id="MDA0166966.1"/>
    </source>
</evidence>
<dbReference type="AlphaFoldDB" id="A0A9X3S8G3"/>
<gene>
    <name evidence="2" type="ORF">OM076_42290</name>
</gene>
<dbReference type="InterPro" id="IPR020941">
    <property type="entry name" value="SUFU-like_domain"/>
</dbReference>